<proteinExistence type="predicted"/>
<dbReference type="EMBL" id="LSSL01005714">
    <property type="protein sequence ID" value="OLY78689.1"/>
    <property type="molecule type" value="Genomic_DNA"/>
</dbReference>
<organism evidence="1 2">
    <name type="scientific">Smittium mucronatum</name>
    <dbReference type="NCBI Taxonomy" id="133383"/>
    <lineage>
        <taxon>Eukaryota</taxon>
        <taxon>Fungi</taxon>
        <taxon>Fungi incertae sedis</taxon>
        <taxon>Zoopagomycota</taxon>
        <taxon>Kickxellomycotina</taxon>
        <taxon>Harpellomycetes</taxon>
        <taxon>Harpellales</taxon>
        <taxon>Legeriomycetaceae</taxon>
        <taxon>Smittium</taxon>
    </lineage>
</organism>
<keyword evidence="2" id="KW-1185">Reference proteome</keyword>
<accession>A0A1R0GP94</accession>
<comment type="caution">
    <text evidence="1">The sequence shown here is derived from an EMBL/GenBank/DDBJ whole genome shotgun (WGS) entry which is preliminary data.</text>
</comment>
<feature type="non-terminal residue" evidence="1">
    <location>
        <position position="24"/>
    </location>
</feature>
<sequence length="24" mass="2856">MYRKNYYPNYNKLLCRTTGCVPTG</sequence>
<dbReference type="AlphaFoldDB" id="A0A1R0GP94"/>
<reference evidence="1 2" key="1">
    <citation type="journal article" date="2016" name="Mol. Biol. Evol.">
        <title>Genome-Wide Survey of Gut Fungi (Harpellales) Reveals the First Horizontally Transferred Ubiquitin Gene from a Mosquito Host.</title>
        <authorList>
            <person name="Wang Y."/>
            <person name="White M.M."/>
            <person name="Kvist S."/>
            <person name="Moncalvo J.M."/>
        </authorList>
    </citation>
    <scope>NUCLEOTIDE SEQUENCE [LARGE SCALE GENOMIC DNA]</scope>
    <source>
        <strain evidence="1 2">ALG-7-W6</strain>
    </source>
</reference>
<gene>
    <name evidence="1" type="ORF">AYI68_g7255</name>
</gene>
<evidence type="ECO:0000313" key="1">
    <source>
        <dbReference type="EMBL" id="OLY78689.1"/>
    </source>
</evidence>
<name>A0A1R0GP94_9FUNG</name>
<evidence type="ECO:0000313" key="2">
    <source>
        <dbReference type="Proteomes" id="UP000187455"/>
    </source>
</evidence>
<protein>
    <submittedName>
        <fullName evidence="1">Uncharacterized protein</fullName>
    </submittedName>
</protein>
<dbReference type="Proteomes" id="UP000187455">
    <property type="component" value="Unassembled WGS sequence"/>
</dbReference>